<reference evidence="1 2" key="2">
    <citation type="journal article" date="2022" name="Mol. Ecol. Resour.">
        <title>The genomes of chicory, endive, great burdock and yacon provide insights into Asteraceae paleo-polyploidization history and plant inulin production.</title>
        <authorList>
            <person name="Fan W."/>
            <person name="Wang S."/>
            <person name="Wang H."/>
            <person name="Wang A."/>
            <person name="Jiang F."/>
            <person name="Liu H."/>
            <person name="Zhao H."/>
            <person name="Xu D."/>
            <person name="Zhang Y."/>
        </authorList>
    </citation>
    <scope>NUCLEOTIDE SEQUENCE [LARGE SCALE GENOMIC DNA]</scope>
    <source>
        <strain evidence="2">cv. Yunnan</strain>
        <tissue evidence="1">Leaves</tissue>
    </source>
</reference>
<protein>
    <submittedName>
        <fullName evidence="1">Uncharacterized protein</fullName>
    </submittedName>
</protein>
<proteinExistence type="predicted"/>
<evidence type="ECO:0000313" key="1">
    <source>
        <dbReference type="EMBL" id="KAI3712464.1"/>
    </source>
</evidence>
<name>A0ACB9AS48_9ASTR</name>
<dbReference type="EMBL" id="CM042041">
    <property type="protein sequence ID" value="KAI3712464.1"/>
    <property type="molecule type" value="Genomic_DNA"/>
</dbReference>
<reference evidence="2" key="1">
    <citation type="journal article" date="2022" name="Mol. Ecol. Resour.">
        <title>The genomes of chicory, endive, great burdock and yacon provide insights into Asteraceae palaeo-polyploidization history and plant inulin production.</title>
        <authorList>
            <person name="Fan W."/>
            <person name="Wang S."/>
            <person name="Wang H."/>
            <person name="Wang A."/>
            <person name="Jiang F."/>
            <person name="Liu H."/>
            <person name="Zhao H."/>
            <person name="Xu D."/>
            <person name="Zhang Y."/>
        </authorList>
    </citation>
    <scope>NUCLEOTIDE SEQUENCE [LARGE SCALE GENOMIC DNA]</scope>
    <source>
        <strain evidence="2">cv. Yunnan</strain>
    </source>
</reference>
<accession>A0ACB9AS48</accession>
<dbReference type="Proteomes" id="UP001056120">
    <property type="component" value="Linkage Group LG24"/>
</dbReference>
<organism evidence="1 2">
    <name type="scientific">Smallanthus sonchifolius</name>
    <dbReference type="NCBI Taxonomy" id="185202"/>
    <lineage>
        <taxon>Eukaryota</taxon>
        <taxon>Viridiplantae</taxon>
        <taxon>Streptophyta</taxon>
        <taxon>Embryophyta</taxon>
        <taxon>Tracheophyta</taxon>
        <taxon>Spermatophyta</taxon>
        <taxon>Magnoliopsida</taxon>
        <taxon>eudicotyledons</taxon>
        <taxon>Gunneridae</taxon>
        <taxon>Pentapetalae</taxon>
        <taxon>asterids</taxon>
        <taxon>campanulids</taxon>
        <taxon>Asterales</taxon>
        <taxon>Asteraceae</taxon>
        <taxon>Asteroideae</taxon>
        <taxon>Heliantheae alliance</taxon>
        <taxon>Millerieae</taxon>
        <taxon>Smallanthus</taxon>
    </lineage>
</organism>
<evidence type="ECO:0000313" key="2">
    <source>
        <dbReference type="Proteomes" id="UP001056120"/>
    </source>
</evidence>
<keyword evidence="2" id="KW-1185">Reference proteome</keyword>
<comment type="caution">
    <text evidence="1">The sequence shown here is derived from an EMBL/GenBank/DDBJ whole genome shotgun (WGS) entry which is preliminary data.</text>
</comment>
<gene>
    <name evidence="1" type="ORF">L1987_71021</name>
</gene>
<sequence length="287" mass="31679">MANLSSLVHELRERIAASSSTPPNKSDDASLELRFRAVIPNLLHAYVVPSSSDILTIASVSNNTSKPELEVSLRCFNESLSGISCDSIVLGDISVCNNSVDNVGIMINLTGLTRWQPFATWMIRVSSKCLTEGALNVEGLINVPFVLAACKLLCYGDAALQMACFDLVRILGAVLSDDIIPSENMILSISIIVSEVEDGLPVFSNLYHVSLKEANIRGDNRTRKRILQKLIAYINNIHESDNNDWTPRSSHSTSIQLFFATSLGLRLSLIFLMLERYRCIMLDQESL</sequence>